<protein>
    <submittedName>
        <fullName evidence="1">Uncharacterized protein</fullName>
    </submittedName>
</protein>
<accession>A0A8X6SPD5</accession>
<dbReference type="EMBL" id="BMAU01021309">
    <property type="protein sequence ID" value="GFY12021.1"/>
    <property type="molecule type" value="Genomic_DNA"/>
</dbReference>
<organism evidence="1 2">
    <name type="scientific">Trichonephila clavipes</name>
    <name type="common">Golden silk orbweaver</name>
    <name type="synonym">Nephila clavipes</name>
    <dbReference type="NCBI Taxonomy" id="2585209"/>
    <lineage>
        <taxon>Eukaryota</taxon>
        <taxon>Metazoa</taxon>
        <taxon>Ecdysozoa</taxon>
        <taxon>Arthropoda</taxon>
        <taxon>Chelicerata</taxon>
        <taxon>Arachnida</taxon>
        <taxon>Araneae</taxon>
        <taxon>Araneomorphae</taxon>
        <taxon>Entelegynae</taxon>
        <taxon>Araneoidea</taxon>
        <taxon>Nephilidae</taxon>
        <taxon>Trichonephila</taxon>
    </lineage>
</organism>
<comment type="caution">
    <text evidence="1">The sequence shown here is derived from an EMBL/GenBank/DDBJ whole genome shotgun (WGS) entry which is preliminary data.</text>
</comment>
<evidence type="ECO:0000313" key="1">
    <source>
        <dbReference type="EMBL" id="GFY12021.1"/>
    </source>
</evidence>
<reference evidence="1" key="1">
    <citation type="submission" date="2020-08" db="EMBL/GenBank/DDBJ databases">
        <title>Multicomponent nature underlies the extraordinary mechanical properties of spider dragline silk.</title>
        <authorList>
            <person name="Kono N."/>
            <person name="Nakamura H."/>
            <person name="Mori M."/>
            <person name="Yoshida Y."/>
            <person name="Ohtoshi R."/>
            <person name="Malay A.D."/>
            <person name="Moran D.A.P."/>
            <person name="Tomita M."/>
            <person name="Numata K."/>
            <person name="Arakawa K."/>
        </authorList>
    </citation>
    <scope>NUCLEOTIDE SEQUENCE</scope>
</reference>
<evidence type="ECO:0000313" key="2">
    <source>
        <dbReference type="Proteomes" id="UP000887159"/>
    </source>
</evidence>
<dbReference type="Proteomes" id="UP000887159">
    <property type="component" value="Unassembled WGS sequence"/>
</dbReference>
<gene>
    <name evidence="1" type="primary">NCL1_50801</name>
    <name evidence="1" type="ORF">TNCV_4975211</name>
</gene>
<sequence>MPFSQGIRSRQACHEFELSTIKDPPCREAMHVKSIKSLNVLLLVWCGSQERECQLRCRPRHLTMVQNYEVCHQKPSIA</sequence>
<keyword evidence="2" id="KW-1185">Reference proteome</keyword>
<proteinExistence type="predicted"/>
<name>A0A8X6SPD5_TRICX</name>
<dbReference type="AlphaFoldDB" id="A0A8X6SPD5"/>